<dbReference type="PANTHER" id="PTHR35812">
    <property type="entry name" value="LIPOPROTEIN"/>
    <property type="match status" value="1"/>
</dbReference>
<dbReference type="Pfam" id="PF07603">
    <property type="entry name" value="Lcl_C"/>
    <property type="match status" value="1"/>
</dbReference>
<sequence length="192" mass="21099">MNKLIIAASIFASATAWAGQECSIDLTKTAPNVRYSFEDNGTVTDTFTGLTWMRCPLGKTWQAEQQACRGEGTGMYWQAALNEVQAINQSQAHPLHQFAGHTQWRMPNIKELASLAEHACMKPALNPKAFAAGFPYSTSEEGYGSGDVRAYVWSNSHVQADNTILMFDVRNAEIFAYGPTQLEGSVLLVTDQ</sequence>
<feature type="signal peptide" evidence="1">
    <location>
        <begin position="1"/>
        <end position="18"/>
    </location>
</feature>
<protein>
    <submittedName>
        <fullName evidence="3">HutR like protein</fullName>
    </submittedName>
</protein>
<feature type="chain" id="PRO_5044296627" evidence="1">
    <location>
        <begin position="19"/>
        <end position="192"/>
    </location>
</feature>
<dbReference type="InterPro" id="IPR011460">
    <property type="entry name" value="Lcl_C"/>
</dbReference>
<reference evidence="3 4" key="1">
    <citation type="journal article" date="2017" name="Genome Announc.">
        <title>Draft Genome Sequences of Salinivibrio proteolyticus, Salinivibrio sharmensis, Salinivibrio siamensis, Salinivibrio costicola subsp. alcaliphilus, Salinivibrio costicola subsp. vallismortis, and 29 New Isolates Belonging to the Genus Salinivibrio.</title>
        <authorList>
            <person name="Lopez-Hermoso C."/>
            <person name="de la Haba R.R."/>
            <person name="Sanchez-Porro C."/>
            <person name="Bayliss S.C."/>
            <person name="Feil E.J."/>
            <person name="Ventosa A."/>
        </authorList>
    </citation>
    <scope>NUCLEOTIDE SEQUENCE [LARGE SCALE GENOMIC DNA]</scope>
    <source>
        <strain evidence="3 4">AL184</strain>
    </source>
</reference>
<dbReference type="PANTHER" id="PTHR35812:SF1">
    <property type="entry name" value="LIPOPROTEIN"/>
    <property type="match status" value="1"/>
</dbReference>
<evidence type="ECO:0000313" key="4">
    <source>
        <dbReference type="Proteomes" id="UP000189021"/>
    </source>
</evidence>
<keyword evidence="4" id="KW-1185">Reference proteome</keyword>
<evidence type="ECO:0000259" key="2">
    <source>
        <dbReference type="Pfam" id="PF07603"/>
    </source>
</evidence>
<name>A0AB36K0U3_9GAMM</name>
<evidence type="ECO:0000313" key="3">
    <source>
        <dbReference type="EMBL" id="OOE41619.1"/>
    </source>
</evidence>
<dbReference type="RefSeq" id="WP_077658669.1">
    <property type="nucleotide sequence ID" value="NZ_CP040021.1"/>
</dbReference>
<gene>
    <name evidence="3" type="ORF">BZG00_01190</name>
</gene>
<comment type="caution">
    <text evidence="3">The sequence shown here is derived from an EMBL/GenBank/DDBJ whole genome shotgun (WGS) entry which is preliminary data.</text>
</comment>
<accession>A0AB36K0U3</accession>
<dbReference type="Proteomes" id="UP000189021">
    <property type="component" value="Unassembled WGS sequence"/>
</dbReference>
<keyword evidence="1" id="KW-0732">Signal</keyword>
<proteinExistence type="predicted"/>
<feature type="domain" description="Lcl C-terminal" evidence="2">
    <location>
        <begin position="41"/>
        <end position="178"/>
    </location>
</feature>
<evidence type="ECO:0000256" key="1">
    <source>
        <dbReference type="SAM" id="SignalP"/>
    </source>
</evidence>
<dbReference type="AlphaFoldDB" id="A0AB36K0U3"/>
<dbReference type="EMBL" id="MUEK01000001">
    <property type="protein sequence ID" value="OOE41619.1"/>
    <property type="molecule type" value="Genomic_DNA"/>
</dbReference>
<organism evidence="3 4">
    <name type="scientific">Salinivibrio kushneri</name>
    <dbReference type="NCBI Taxonomy" id="1908198"/>
    <lineage>
        <taxon>Bacteria</taxon>
        <taxon>Pseudomonadati</taxon>
        <taxon>Pseudomonadota</taxon>
        <taxon>Gammaproteobacteria</taxon>
        <taxon>Vibrionales</taxon>
        <taxon>Vibrionaceae</taxon>
        <taxon>Salinivibrio</taxon>
    </lineage>
</organism>